<feature type="domain" description="Porin" evidence="11">
    <location>
        <begin position="36"/>
        <end position="348"/>
    </location>
</feature>
<dbReference type="InterPro" id="IPR001702">
    <property type="entry name" value="Porin_Gram-ve"/>
</dbReference>
<dbReference type="CDD" id="cd00342">
    <property type="entry name" value="gram_neg_porins"/>
    <property type="match status" value="1"/>
</dbReference>
<dbReference type="InterPro" id="IPR050298">
    <property type="entry name" value="Gram-neg_bact_OMP"/>
</dbReference>
<evidence type="ECO:0000256" key="1">
    <source>
        <dbReference type="ARBA" id="ARBA00004571"/>
    </source>
</evidence>
<dbReference type="Pfam" id="PF13609">
    <property type="entry name" value="Porin_4"/>
    <property type="match status" value="1"/>
</dbReference>
<dbReference type="GO" id="GO:0034220">
    <property type="term" value="P:monoatomic ion transmembrane transport"/>
    <property type="evidence" value="ECO:0007669"/>
    <property type="project" value="InterPro"/>
</dbReference>
<keyword evidence="5" id="KW-0812">Transmembrane</keyword>
<dbReference type="InterPro" id="IPR023614">
    <property type="entry name" value="Porin_dom_sf"/>
</dbReference>
<dbReference type="GO" id="GO:0046930">
    <property type="term" value="C:pore complex"/>
    <property type="evidence" value="ECO:0007669"/>
    <property type="project" value="UniProtKB-KW"/>
</dbReference>
<proteinExistence type="predicted"/>
<dbReference type="PANTHER" id="PTHR34501">
    <property type="entry name" value="PROTEIN YDDL-RELATED"/>
    <property type="match status" value="1"/>
</dbReference>
<evidence type="ECO:0000256" key="5">
    <source>
        <dbReference type="ARBA" id="ARBA00022692"/>
    </source>
</evidence>
<keyword evidence="6" id="KW-0732">Signal</keyword>
<keyword evidence="9" id="KW-0472">Membrane</keyword>
<dbReference type="KEGG" id="rme:Rmet_4239"/>
<accession>Q1LFH0</accession>
<evidence type="ECO:0000313" key="13">
    <source>
        <dbReference type="Proteomes" id="UP000002429"/>
    </source>
</evidence>
<evidence type="ECO:0000313" key="12">
    <source>
        <dbReference type="EMBL" id="ABF11106.1"/>
    </source>
</evidence>
<reference evidence="13" key="1">
    <citation type="journal article" date="2010" name="PLoS ONE">
        <title>The complete genome sequence of Cupriavidus metallidurans strain CH34, a master survivalist in harsh and anthropogenic environments.</title>
        <authorList>
            <person name="Janssen P.J."/>
            <person name="Van Houdt R."/>
            <person name="Moors H."/>
            <person name="Monsieurs P."/>
            <person name="Morin N."/>
            <person name="Michaux A."/>
            <person name="Benotmane M.A."/>
            <person name="Leys N."/>
            <person name="Vallaeys T."/>
            <person name="Lapidus A."/>
            <person name="Monchy S."/>
            <person name="Medigue C."/>
            <person name="Taghavi S."/>
            <person name="McCorkle S."/>
            <person name="Dunn J."/>
            <person name="van der Lelie D."/>
            <person name="Mergeay M."/>
        </authorList>
    </citation>
    <scope>NUCLEOTIDE SEQUENCE [LARGE SCALE GENOMIC DNA]</scope>
    <source>
        <strain evidence="13">ATCC 43123 / DSM 2839 / NBRC 102507 / CH34</strain>
    </source>
</reference>
<evidence type="ECO:0000256" key="6">
    <source>
        <dbReference type="ARBA" id="ARBA00022729"/>
    </source>
</evidence>
<organism evidence="12 13">
    <name type="scientific">Cupriavidus metallidurans (strain ATCC 43123 / DSM 2839 / NBRC 102507 / CH34)</name>
    <name type="common">Ralstonia metallidurans</name>
    <dbReference type="NCBI Taxonomy" id="266264"/>
    <lineage>
        <taxon>Bacteria</taxon>
        <taxon>Pseudomonadati</taxon>
        <taxon>Pseudomonadota</taxon>
        <taxon>Betaproteobacteria</taxon>
        <taxon>Burkholderiales</taxon>
        <taxon>Burkholderiaceae</taxon>
        <taxon>Cupriavidus</taxon>
    </lineage>
</organism>
<dbReference type="PRINTS" id="PR00184">
    <property type="entry name" value="NEISSPPORIN"/>
</dbReference>
<keyword evidence="8" id="KW-0626">Porin</keyword>
<dbReference type="Proteomes" id="UP000002429">
    <property type="component" value="Plasmid megaplasmid"/>
</dbReference>
<dbReference type="EMBL" id="CP000353">
    <property type="protein sequence ID" value="ABF11106.1"/>
    <property type="molecule type" value="Genomic_DNA"/>
</dbReference>
<comment type="subcellular location">
    <subcellularLocation>
        <location evidence="1">Cell outer membrane</location>
        <topology evidence="1">Multi-pass membrane protein</topology>
    </subcellularLocation>
</comment>
<evidence type="ECO:0000256" key="8">
    <source>
        <dbReference type="ARBA" id="ARBA00023114"/>
    </source>
</evidence>
<evidence type="ECO:0000256" key="7">
    <source>
        <dbReference type="ARBA" id="ARBA00023065"/>
    </source>
</evidence>
<dbReference type="PRINTS" id="PR00182">
    <property type="entry name" value="ECOLNEIPORIN"/>
</dbReference>
<dbReference type="InterPro" id="IPR033900">
    <property type="entry name" value="Gram_neg_porin_domain"/>
</dbReference>
<keyword evidence="7" id="KW-0406">Ion transport</keyword>
<evidence type="ECO:0000256" key="2">
    <source>
        <dbReference type="ARBA" id="ARBA00011233"/>
    </source>
</evidence>
<evidence type="ECO:0000256" key="4">
    <source>
        <dbReference type="ARBA" id="ARBA00022452"/>
    </source>
</evidence>
<evidence type="ECO:0000256" key="10">
    <source>
        <dbReference type="ARBA" id="ARBA00023237"/>
    </source>
</evidence>
<dbReference type="PANTHER" id="PTHR34501:SF9">
    <property type="entry name" value="MAJOR OUTER MEMBRANE PROTEIN P.IA"/>
    <property type="match status" value="1"/>
</dbReference>
<keyword evidence="10" id="KW-0998">Cell outer membrane</keyword>
<evidence type="ECO:0000259" key="11">
    <source>
        <dbReference type="Pfam" id="PF13609"/>
    </source>
</evidence>
<comment type="subunit">
    <text evidence="2">Homotrimer.</text>
</comment>
<evidence type="ECO:0000256" key="3">
    <source>
        <dbReference type="ARBA" id="ARBA00022448"/>
    </source>
</evidence>
<dbReference type="InterPro" id="IPR002299">
    <property type="entry name" value="Porin_Neis"/>
</dbReference>
<dbReference type="Gene3D" id="2.40.160.10">
    <property type="entry name" value="Porin"/>
    <property type="match status" value="1"/>
</dbReference>
<evidence type="ECO:0000256" key="9">
    <source>
        <dbReference type="ARBA" id="ARBA00023136"/>
    </source>
</evidence>
<gene>
    <name evidence="12" type="primary">omp</name>
    <name evidence="12" type="ordered locus">Rmet_4239</name>
</gene>
<keyword evidence="12" id="KW-0614">Plasmid</keyword>
<sequence length="377" mass="40020">MQRHLTSQSIRNVCLYKPIPNMEEKVKLKRKSLVVATVSAMFAASAQAQSSVTLYGVADAGIEYVSHAGLDGTGSAYRVSSDNTSGSRWGLRGKEDLGGGLSAVFVLESGFSIDTGTMAQGGRLFGRQAFVGISSHLGQITLGRQNNTLFDLFAGLDPLRYATYSLLSQDAQFAGRPDNSVKYTGNFGALTITGLYSAGYDSNIANGTEVPGSPRVGQEMGAGASYTSGNLGMAIAYDQRRGTSVLNASAVERRYVASLIYTTGPFSAVAGYRYLQGGLTPTTGIRSNLYWVGGGYAITPALRLNLGVYYTDRRDSPSDSASYVLQTQYAFSKRTDLYVNASYMNNKGKSNLGVVTSTTVAPGVSQTGIVAGVRHIF</sequence>
<keyword evidence="13" id="KW-1185">Reference proteome</keyword>
<name>Q1LFH0_CUPMC</name>
<dbReference type="HOGENOM" id="CLU_038238_2_0_4"/>
<geneLocation type="plasmid" evidence="12 13">
    <name>megaplasmid</name>
</geneLocation>
<dbReference type="GO" id="GO:0015288">
    <property type="term" value="F:porin activity"/>
    <property type="evidence" value="ECO:0007669"/>
    <property type="project" value="UniProtKB-KW"/>
</dbReference>
<dbReference type="GO" id="GO:0009279">
    <property type="term" value="C:cell outer membrane"/>
    <property type="evidence" value="ECO:0007669"/>
    <property type="project" value="UniProtKB-SubCell"/>
</dbReference>
<protein>
    <submittedName>
        <fullName evidence="12">Outer membrane protein (Porin)</fullName>
    </submittedName>
</protein>
<keyword evidence="3" id="KW-0813">Transport</keyword>
<dbReference type="eggNOG" id="COG3203">
    <property type="taxonomic scope" value="Bacteria"/>
</dbReference>
<dbReference type="AlphaFoldDB" id="Q1LFH0"/>
<dbReference type="SUPFAM" id="SSF56935">
    <property type="entry name" value="Porins"/>
    <property type="match status" value="1"/>
</dbReference>
<keyword evidence="4" id="KW-1134">Transmembrane beta strand</keyword>